<proteinExistence type="predicted"/>
<dbReference type="EMBL" id="UYYB01000938">
    <property type="protein sequence ID" value="VDM65549.1"/>
    <property type="molecule type" value="Genomic_DNA"/>
</dbReference>
<dbReference type="Gene3D" id="3.40.630.30">
    <property type="match status" value="1"/>
</dbReference>
<evidence type="ECO:0008006" key="3">
    <source>
        <dbReference type="Google" id="ProtNLM"/>
    </source>
</evidence>
<keyword evidence="2" id="KW-1185">Reference proteome</keyword>
<dbReference type="PANTHER" id="PTHR20905:SF30">
    <property type="entry name" value="N-ACETYLTRANSFERASE DOMAIN-CONTAINING PROTEIN"/>
    <property type="match status" value="1"/>
</dbReference>
<accession>A0A3P7IFN3</accession>
<dbReference type="SUPFAM" id="SSF55729">
    <property type="entry name" value="Acyl-CoA N-acyltransferases (Nat)"/>
    <property type="match status" value="1"/>
</dbReference>
<dbReference type="Proteomes" id="UP000270094">
    <property type="component" value="Unassembled WGS sequence"/>
</dbReference>
<gene>
    <name evidence="1" type="ORF">SVUK_LOCUS547</name>
</gene>
<evidence type="ECO:0000313" key="2">
    <source>
        <dbReference type="Proteomes" id="UP000270094"/>
    </source>
</evidence>
<dbReference type="GO" id="GO:0008080">
    <property type="term" value="F:N-acetyltransferase activity"/>
    <property type="evidence" value="ECO:0007669"/>
    <property type="project" value="TreeGrafter"/>
</dbReference>
<sequence length="112" mass="13062">MNDIFGELLDESKERFWKVVDPSIHKVLRREITYVIPKHQRKGIANYLLHLGLDFEELKKQGVQGIASEASSLANQRLLAKHGYKCIYKPEYKLDMHDGTEGIMVFFKDLRN</sequence>
<name>A0A3P7IFN3_STRVU</name>
<reference evidence="1 2" key="1">
    <citation type="submission" date="2018-11" db="EMBL/GenBank/DDBJ databases">
        <authorList>
            <consortium name="Pathogen Informatics"/>
        </authorList>
    </citation>
    <scope>NUCLEOTIDE SEQUENCE [LARGE SCALE GENOMIC DNA]</scope>
</reference>
<evidence type="ECO:0000313" key="1">
    <source>
        <dbReference type="EMBL" id="VDM65549.1"/>
    </source>
</evidence>
<dbReference type="InterPro" id="IPR016181">
    <property type="entry name" value="Acyl_CoA_acyltransferase"/>
</dbReference>
<organism evidence="1 2">
    <name type="scientific">Strongylus vulgaris</name>
    <name type="common">Blood worm</name>
    <dbReference type="NCBI Taxonomy" id="40348"/>
    <lineage>
        <taxon>Eukaryota</taxon>
        <taxon>Metazoa</taxon>
        <taxon>Ecdysozoa</taxon>
        <taxon>Nematoda</taxon>
        <taxon>Chromadorea</taxon>
        <taxon>Rhabditida</taxon>
        <taxon>Rhabditina</taxon>
        <taxon>Rhabditomorpha</taxon>
        <taxon>Strongyloidea</taxon>
        <taxon>Strongylidae</taxon>
        <taxon>Strongylus</taxon>
    </lineage>
</organism>
<dbReference type="AlphaFoldDB" id="A0A3P7IFN3"/>
<dbReference type="OrthoDB" id="41532at2759"/>
<protein>
    <recommendedName>
        <fullName evidence="3">N-acetyltransferase domain-containing protein</fullName>
    </recommendedName>
</protein>
<dbReference type="PANTHER" id="PTHR20905">
    <property type="entry name" value="N-ACETYLTRANSFERASE-RELATED"/>
    <property type="match status" value="1"/>
</dbReference>